<dbReference type="InterPro" id="IPR009009">
    <property type="entry name" value="RlpA-like_DPBB"/>
</dbReference>
<dbReference type="PANTHER" id="PTHR31836:SF24">
    <property type="entry name" value="RLPA-LIKE PROTEIN DOUBLE-PSI BETA-BARREL DOMAIN-CONTAINING PROTEIN"/>
    <property type="match status" value="1"/>
</dbReference>
<accession>A0A409W242</accession>
<dbReference type="SUPFAM" id="SSF50685">
    <property type="entry name" value="Barwin-like endoglucanases"/>
    <property type="match status" value="1"/>
</dbReference>
<feature type="region of interest" description="Disordered" evidence="2">
    <location>
        <begin position="76"/>
        <end position="142"/>
    </location>
</feature>
<dbReference type="OrthoDB" id="406505at2759"/>
<gene>
    <name evidence="5" type="ORF">CVT26_003692</name>
</gene>
<keyword evidence="6" id="KW-1185">Reference proteome</keyword>
<sequence>MYHLTAFSTIALSLAASVSSLAVPRATPPKGWNFAILEDYNVYHTRYMALSCENKHNTAFFDECCHPLLATQSLSSRPAECNPNATTSATSTSSDDGDDDDLPDCDDEGDDDDVSSAPPAPSPSKAPAAAPAPAPTTSKAPVAAPAPVTTVAAPSSTPKKVVASPAPAAAAPAPQSAVNTGGVATFFYQNNNFGACGQKHSDSDLIAAIDGNRYGNLGAKSSLCGKKVKITNTKNKKSVTVTIEDACPTCENSNSIDLSVGAFQQIATLDQGEVPTAA</sequence>
<feature type="compositionally biased region" description="Acidic residues" evidence="2">
    <location>
        <begin position="95"/>
        <end position="114"/>
    </location>
</feature>
<evidence type="ECO:0000256" key="2">
    <source>
        <dbReference type="SAM" id="MobiDB-lite"/>
    </source>
</evidence>
<reference evidence="5 6" key="1">
    <citation type="journal article" date="2018" name="Evol. Lett.">
        <title>Horizontal gene cluster transfer increased hallucinogenic mushroom diversity.</title>
        <authorList>
            <person name="Reynolds H.T."/>
            <person name="Vijayakumar V."/>
            <person name="Gluck-Thaler E."/>
            <person name="Korotkin H.B."/>
            <person name="Matheny P.B."/>
            <person name="Slot J.C."/>
        </authorList>
    </citation>
    <scope>NUCLEOTIDE SEQUENCE [LARGE SCALE GENOMIC DNA]</scope>
    <source>
        <strain evidence="5 6">SRW20</strain>
    </source>
</reference>
<protein>
    <recommendedName>
        <fullName evidence="4">RlpA-like protein double-psi beta-barrel domain-containing protein</fullName>
    </recommendedName>
</protein>
<evidence type="ECO:0000259" key="4">
    <source>
        <dbReference type="Pfam" id="PF03330"/>
    </source>
</evidence>
<evidence type="ECO:0000256" key="3">
    <source>
        <dbReference type="SAM" id="SignalP"/>
    </source>
</evidence>
<feature type="domain" description="RlpA-like protein double-psi beta-barrel" evidence="4">
    <location>
        <begin position="182"/>
        <end position="275"/>
    </location>
</feature>
<dbReference type="STRING" id="231916.A0A409W242"/>
<dbReference type="Pfam" id="PF03330">
    <property type="entry name" value="DPBB_1"/>
    <property type="match status" value="1"/>
</dbReference>
<evidence type="ECO:0000313" key="5">
    <source>
        <dbReference type="EMBL" id="PPQ72589.1"/>
    </source>
</evidence>
<keyword evidence="1 3" id="KW-0732">Signal</keyword>
<proteinExistence type="predicted"/>
<dbReference type="AlphaFoldDB" id="A0A409W242"/>
<dbReference type="Gene3D" id="2.40.40.10">
    <property type="entry name" value="RlpA-like domain"/>
    <property type="match status" value="1"/>
</dbReference>
<dbReference type="PANTHER" id="PTHR31836">
    <property type="match status" value="1"/>
</dbReference>
<dbReference type="CDD" id="cd22191">
    <property type="entry name" value="DPBB_RlpA_EXP_N-like"/>
    <property type="match status" value="1"/>
</dbReference>
<dbReference type="Proteomes" id="UP000284706">
    <property type="component" value="Unassembled WGS sequence"/>
</dbReference>
<dbReference type="InParanoid" id="A0A409W242"/>
<dbReference type="InterPro" id="IPR051477">
    <property type="entry name" value="Expansin_CellWall"/>
</dbReference>
<evidence type="ECO:0000256" key="1">
    <source>
        <dbReference type="ARBA" id="ARBA00022729"/>
    </source>
</evidence>
<organism evidence="5 6">
    <name type="scientific">Gymnopilus dilepis</name>
    <dbReference type="NCBI Taxonomy" id="231916"/>
    <lineage>
        <taxon>Eukaryota</taxon>
        <taxon>Fungi</taxon>
        <taxon>Dikarya</taxon>
        <taxon>Basidiomycota</taxon>
        <taxon>Agaricomycotina</taxon>
        <taxon>Agaricomycetes</taxon>
        <taxon>Agaricomycetidae</taxon>
        <taxon>Agaricales</taxon>
        <taxon>Agaricineae</taxon>
        <taxon>Hymenogastraceae</taxon>
        <taxon>Gymnopilus</taxon>
    </lineage>
</organism>
<evidence type="ECO:0000313" key="6">
    <source>
        <dbReference type="Proteomes" id="UP000284706"/>
    </source>
</evidence>
<feature type="chain" id="PRO_5019044468" description="RlpA-like protein double-psi beta-barrel domain-containing protein" evidence="3">
    <location>
        <begin position="21"/>
        <end position="278"/>
    </location>
</feature>
<feature type="signal peptide" evidence="3">
    <location>
        <begin position="1"/>
        <end position="20"/>
    </location>
</feature>
<feature type="compositionally biased region" description="Pro residues" evidence="2">
    <location>
        <begin position="118"/>
        <end position="134"/>
    </location>
</feature>
<dbReference type="InterPro" id="IPR036908">
    <property type="entry name" value="RlpA-like_sf"/>
</dbReference>
<comment type="caution">
    <text evidence="5">The sequence shown here is derived from an EMBL/GenBank/DDBJ whole genome shotgun (WGS) entry which is preliminary data.</text>
</comment>
<dbReference type="EMBL" id="NHYE01005449">
    <property type="protein sequence ID" value="PPQ72589.1"/>
    <property type="molecule type" value="Genomic_DNA"/>
</dbReference>
<name>A0A409W242_9AGAR</name>